<name>A0ABP9CGU1_9PSEU</name>
<organism evidence="1 2">
    <name type="scientific">Actinomycetospora chlora</name>
    <dbReference type="NCBI Taxonomy" id="663608"/>
    <lineage>
        <taxon>Bacteria</taxon>
        <taxon>Bacillati</taxon>
        <taxon>Actinomycetota</taxon>
        <taxon>Actinomycetes</taxon>
        <taxon>Pseudonocardiales</taxon>
        <taxon>Pseudonocardiaceae</taxon>
        <taxon>Actinomycetospora</taxon>
    </lineage>
</organism>
<dbReference type="Proteomes" id="UP001500928">
    <property type="component" value="Unassembled WGS sequence"/>
</dbReference>
<sequence>MDNFASSSYVQAVVRPSEVGEGRAALRSIEQLKPRSEVVRPKSAQVMADLRQIYDIFEGTEQIQQLVIARAISGRHIA</sequence>
<gene>
    <name evidence="1" type="ORF">GCM10023200_52120</name>
</gene>
<keyword evidence="2" id="KW-1185">Reference proteome</keyword>
<dbReference type="EMBL" id="BAABHO010000059">
    <property type="protein sequence ID" value="GAA4808014.1"/>
    <property type="molecule type" value="Genomic_DNA"/>
</dbReference>
<comment type="caution">
    <text evidence="1">The sequence shown here is derived from an EMBL/GenBank/DDBJ whole genome shotgun (WGS) entry which is preliminary data.</text>
</comment>
<reference evidence="2" key="1">
    <citation type="journal article" date="2019" name="Int. J. Syst. Evol. Microbiol.">
        <title>The Global Catalogue of Microorganisms (GCM) 10K type strain sequencing project: providing services to taxonomists for standard genome sequencing and annotation.</title>
        <authorList>
            <consortium name="The Broad Institute Genomics Platform"/>
            <consortium name="The Broad Institute Genome Sequencing Center for Infectious Disease"/>
            <person name="Wu L."/>
            <person name="Ma J."/>
        </authorList>
    </citation>
    <scope>NUCLEOTIDE SEQUENCE [LARGE SCALE GENOMIC DNA]</scope>
    <source>
        <strain evidence="2">JCM 17979</strain>
    </source>
</reference>
<proteinExistence type="predicted"/>
<accession>A0ABP9CGU1</accession>
<evidence type="ECO:0000313" key="1">
    <source>
        <dbReference type="EMBL" id="GAA4808014.1"/>
    </source>
</evidence>
<evidence type="ECO:0000313" key="2">
    <source>
        <dbReference type="Proteomes" id="UP001500928"/>
    </source>
</evidence>
<protein>
    <submittedName>
        <fullName evidence="1">Uncharacterized protein</fullName>
    </submittedName>
</protein>